<dbReference type="OrthoDB" id="411584at2759"/>
<dbReference type="PANTHER" id="PTHR43597">
    <property type="entry name" value="SULFUR ACCEPTOR PROTEIN CSDE"/>
    <property type="match status" value="1"/>
</dbReference>
<dbReference type="RefSeq" id="XP_067921009.1">
    <property type="nucleotide sequence ID" value="XM_068067015.1"/>
</dbReference>
<evidence type="ECO:0000256" key="2">
    <source>
        <dbReference type="SAM" id="MobiDB-lite"/>
    </source>
</evidence>
<evidence type="ECO:0000313" key="4">
    <source>
        <dbReference type="EMBL" id="PHJ19307.1"/>
    </source>
</evidence>
<dbReference type="VEuPathDB" id="ToxoDB:CSUI_006864"/>
<feature type="region of interest" description="Disordered" evidence="2">
    <location>
        <begin position="123"/>
        <end position="144"/>
    </location>
</feature>
<gene>
    <name evidence="4" type="ORF">CSUI_006864</name>
</gene>
<dbReference type="InterPro" id="IPR003808">
    <property type="entry name" value="Fe-S_metab-assoc_dom"/>
</dbReference>
<dbReference type="PANTHER" id="PTHR43597:SF5">
    <property type="entry name" value="SUFE-LIKE PROTEIN 2, CHLOROPLASTIC"/>
    <property type="match status" value="1"/>
</dbReference>
<protein>
    <submittedName>
        <fullName evidence="4">Fe-s metabolism associated domain-containing protein</fullName>
    </submittedName>
</protein>
<dbReference type="SUPFAM" id="SSF82649">
    <property type="entry name" value="SufE/NifU"/>
    <property type="match status" value="1"/>
</dbReference>
<dbReference type="GeneID" id="94430226"/>
<evidence type="ECO:0000256" key="1">
    <source>
        <dbReference type="ARBA" id="ARBA00010282"/>
    </source>
</evidence>
<dbReference type="AlphaFoldDB" id="A0A2C6KP37"/>
<evidence type="ECO:0000259" key="3">
    <source>
        <dbReference type="Pfam" id="PF02657"/>
    </source>
</evidence>
<organism evidence="4 5">
    <name type="scientific">Cystoisospora suis</name>
    <dbReference type="NCBI Taxonomy" id="483139"/>
    <lineage>
        <taxon>Eukaryota</taxon>
        <taxon>Sar</taxon>
        <taxon>Alveolata</taxon>
        <taxon>Apicomplexa</taxon>
        <taxon>Conoidasida</taxon>
        <taxon>Coccidia</taxon>
        <taxon>Eucoccidiorida</taxon>
        <taxon>Eimeriorina</taxon>
        <taxon>Sarcocystidae</taxon>
        <taxon>Cystoisospora</taxon>
    </lineage>
</organism>
<dbReference type="Proteomes" id="UP000221165">
    <property type="component" value="Unassembled WGS sequence"/>
</dbReference>
<dbReference type="Gene3D" id="3.90.1010.10">
    <property type="match status" value="1"/>
</dbReference>
<feature type="domain" description="Fe-S metabolism associated" evidence="3">
    <location>
        <begin position="320"/>
        <end position="408"/>
    </location>
</feature>
<feature type="non-terminal residue" evidence="4">
    <location>
        <position position="409"/>
    </location>
</feature>
<keyword evidence="5" id="KW-1185">Reference proteome</keyword>
<dbReference type="Pfam" id="PF02657">
    <property type="entry name" value="SufE"/>
    <property type="match status" value="1"/>
</dbReference>
<comment type="similarity">
    <text evidence="1">Belongs to the SufE family.</text>
</comment>
<evidence type="ECO:0000313" key="5">
    <source>
        <dbReference type="Proteomes" id="UP000221165"/>
    </source>
</evidence>
<name>A0A2C6KP37_9APIC</name>
<proteinExistence type="inferred from homology"/>
<sequence length="409" mass="44647">MRQKFPVRLREPCLLAFSRKQNPKDVTSVHFSAPLFLLALAAILSRCHVNAMLFHPPVPLSSPSLSVTWPVLTSGKFTPMCESTQPLPLRTTPPHDKGHAGTGVSKKGCFCWTPAVPRSFFDGDQGEPRLPHSGRKLTGPRVGKRKQIRSTLGPGFPFLASFVSKFSPSVARIPSWPRSSQARWSPDTLLSQCAFTCSCLDRHSLAGLPRTGLRSSMRTQFLSGQYMRLPGGLSSPRSPAINARNFVCSPLSTVSSQKRGRGGDRKLLAYPGGPSTGPPSFRNERAVVNKKTLDEQDEAVLGKLPAALQHILRDLRKLPVNDPRSRMERLISLGSTLQQLPHSMRGRDTLVAGCQSIVHVRADARPSQDGGVLMFYRGSADALTTKGILQLLLRGLSGSTPEEIQQVPL</sequence>
<accession>A0A2C6KP37</accession>
<reference evidence="4 5" key="1">
    <citation type="journal article" date="2017" name="Int. J. Parasitol.">
        <title>The genome of the protozoan parasite Cystoisospora suis and a reverse vaccinology approach to identify vaccine candidates.</title>
        <authorList>
            <person name="Palmieri N."/>
            <person name="Shrestha A."/>
            <person name="Ruttkowski B."/>
            <person name="Beck T."/>
            <person name="Vogl C."/>
            <person name="Tomley F."/>
            <person name="Blake D.P."/>
            <person name="Joachim A."/>
        </authorList>
    </citation>
    <scope>NUCLEOTIDE SEQUENCE [LARGE SCALE GENOMIC DNA]</scope>
    <source>
        <strain evidence="4 5">Wien I</strain>
    </source>
</reference>
<dbReference type="EMBL" id="MIGC01003521">
    <property type="protein sequence ID" value="PHJ19307.1"/>
    <property type="molecule type" value="Genomic_DNA"/>
</dbReference>
<comment type="caution">
    <text evidence="4">The sequence shown here is derived from an EMBL/GenBank/DDBJ whole genome shotgun (WGS) entry which is preliminary data.</text>
</comment>